<evidence type="ECO:0000313" key="2">
    <source>
        <dbReference type="EMBL" id="KAK5845615.1"/>
    </source>
</evidence>
<keyword evidence="3" id="KW-1185">Reference proteome</keyword>
<organism evidence="2 3">
    <name type="scientific">Gossypium arboreum</name>
    <name type="common">Tree cotton</name>
    <name type="synonym">Gossypium nanking</name>
    <dbReference type="NCBI Taxonomy" id="29729"/>
    <lineage>
        <taxon>Eukaryota</taxon>
        <taxon>Viridiplantae</taxon>
        <taxon>Streptophyta</taxon>
        <taxon>Embryophyta</taxon>
        <taxon>Tracheophyta</taxon>
        <taxon>Spermatophyta</taxon>
        <taxon>Magnoliopsida</taxon>
        <taxon>eudicotyledons</taxon>
        <taxon>Gunneridae</taxon>
        <taxon>Pentapetalae</taxon>
        <taxon>rosids</taxon>
        <taxon>malvids</taxon>
        <taxon>Malvales</taxon>
        <taxon>Malvaceae</taxon>
        <taxon>Malvoideae</taxon>
        <taxon>Gossypium</taxon>
    </lineage>
</organism>
<evidence type="ECO:0000256" key="1">
    <source>
        <dbReference type="SAM" id="Phobius"/>
    </source>
</evidence>
<gene>
    <name evidence="2" type="ORF">PVK06_001809</name>
</gene>
<protein>
    <submittedName>
        <fullName evidence="2">Uncharacterized protein</fullName>
    </submittedName>
</protein>
<dbReference type="EMBL" id="JARKNE010000001">
    <property type="protein sequence ID" value="KAK5845615.1"/>
    <property type="molecule type" value="Genomic_DNA"/>
</dbReference>
<sequence length="104" mass="11461">MKGIRVGKGCGTGGKVYSNKNGKTKTEIALGRVKCYYAFGGALWLTIGDFNAILFGSEKRGGQVRRRRCSLFGKEVTNDEIKPVLFDMTPLKAPRSDGFQAMFF</sequence>
<reference evidence="2 3" key="1">
    <citation type="submission" date="2023-03" db="EMBL/GenBank/DDBJ databases">
        <title>WGS of Gossypium arboreum.</title>
        <authorList>
            <person name="Yu D."/>
        </authorList>
    </citation>
    <scope>NUCLEOTIDE SEQUENCE [LARGE SCALE GENOMIC DNA]</scope>
    <source>
        <tissue evidence="2">Leaf</tissue>
    </source>
</reference>
<proteinExistence type="predicted"/>
<name>A0ABR0R2A2_GOSAR</name>
<evidence type="ECO:0000313" key="3">
    <source>
        <dbReference type="Proteomes" id="UP001358586"/>
    </source>
</evidence>
<comment type="caution">
    <text evidence="2">The sequence shown here is derived from an EMBL/GenBank/DDBJ whole genome shotgun (WGS) entry which is preliminary data.</text>
</comment>
<keyword evidence="1" id="KW-1133">Transmembrane helix</keyword>
<keyword evidence="1" id="KW-0472">Membrane</keyword>
<accession>A0ABR0R2A2</accession>
<dbReference type="Proteomes" id="UP001358586">
    <property type="component" value="Chromosome 1"/>
</dbReference>
<keyword evidence="1" id="KW-0812">Transmembrane</keyword>
<feature type="transmembrane region" description="Helical" evidence="1">
    <location>
        <begin position="36"/>
        <end position="57"/>
    </location>
</feature>